<name>A0AAX2UPF4_AERVE</name>
<accession>A0AAX2UPF4</accession>
<dbReference type="PROSITE" id="PS50943">
    <property type="entry name" value="HTH_CROC1"/>
    <property type="match status" value="1"/>
</dbReference>
<dbReference type="EMBL" id="PDXJ01000025">
    <property type="protein sequence ID" value="TND52055.1"/>
    <property type="molecule type" value="Genomic_DNA"/>
</dbReference>
<sequence>MSYLAFADKCGLTESGVRKYFPPFSSDPTLSRALAIANACGVSLEWLATGATTIPVSCGAELVESVRHLQNMADSQWSLSDETRGHLRRAARAIVGEGEGHAFNEPEGA</sequence>
<evidence type="ECO:0000259" key="1">
    <source>
        <dbReference type="PROSITE" id="PS50943"/>
    </source>
</evidence>
<proteinExistence type="predicted"/>
<dbReference type="Pfam" id="PF01381">
    <property type="entry name" value="HTH_3"/>
    <property type="match status" value="1"/>
</dbReference>
<protein>
    <recommendedName>
        <fullName evidence="1">HTH cro/C1-type domain-containing protein</fullName>
    </recommendedName>
</protein>
<dbReference type="InterPro" id="IPR010982">
    <property type="entry name" value="Lambda_DNA-bd_dom_sf"/>
</dbReference>
<evidence type="ECO:0000313" key="2">
    <source>
        <dbReference type="EMBL" id="TND52055.1"/>
    </source>
</evidence>
<reference evidence="2" key="2">
    <citation type="journal article" date="2019" name="PLoS ONE">
        <title>Identification and characterization of putative Aeromonas spp. T3SS effectors.</title>
        <authorList>
            <person name="Rangel L.T."/>
            <person name="Marden J."/>
            <person name="Colston S."/>
            <person name="Setubal J.C."/>
            <person name="Graf J."/>
            <person name="Gogarten J.P."/>
        </authorList>
    </citation>
    <scope>NUCLEOTIDE SEQUENCE</scope>
    <source>
        <strain evidence="2">BAQ071013-135</strain>
    </source>
</reference>
<dbReference type="SUPFAM" id="SSF47413">
    <property type="entry name" value="lambda repressor-like DNA-binding domains"/>
    <property type="match status" value="1"/>
</dbReference>
<dbReference type="InterPro" id="IPR001387">
    <property type="entry name" value="Cro/C1-type_HTH"/>
</dbReference>
<dbReference type="AlphaFoldDB" id="A0AAX2UPF4"/>
<comment type="caution">
    <text evidence="2">The sequence shown here is derived from an EMBL/GenBank/DDBJ whole genome shotgun (WGS) entry which is preliminary data.</text>
</comment>
<reference evidence="2" key="1">
    <citation type="submission" date="2017-10" db="EMBL/GenBank/DDBJ databases">
        <authorList>
            <person name="Colston S.M."/>
            <person name="Graf J."/>
        </authorList>
    </citation>
    <scope>NUCLEOTIDE SEQUENCE</scope>
    <source>
        <strain evidence="2">BAQ071013-135</strain>
    </source>
</reference>
<feature type="domain" description="HTH cro/C1-type" evidence="1">
    <location>
        <begin position="26"/>
        <end position="47"/>
    </location>
</feature>
<dbReference type="Proteomes" id="UP000796104">
    <property type="component" value="Unassembled WGS sequence"/>
</dbReference>
<gene>
    <name evidence="2" type="ORF">CF123_18150</name>
</gene>
<dbReference type="GO" id="GO:0003677">
    <property type="term" value="F:DNA binding"/>
    <property type="evidence" value="ECO:0007669"/>
    <property type="project" value="InterPro"/>
</dbReference>
<evidence type="ECO:0000313" key="3">
    <source>
        <dbReference type="Proteomes" id="UP000796104"/>
    </source>
</evidence>
<dbReference type="CDD" id="cd00093">
    <property type="entry name" value="HTH_XRE"/>
    <property type="match status" value="1"/>
</dbReference>
<organism evidence="2 3">
    <name type="scientific">Aeromonas veronii</name>
    <dbReference type="NCBI Taxonomy" id="654"/>
    <lineage>
        <taxon>Bacteria</taxon>
        <taxon>Pseudomonadati</taxon>
        <taxon>Pseudomonadota</taxon>
        <taxon>Gammaproteobacteria</taxon>
        <taxon>Aeromonadales</taxon>
        <taxon>Aeromonadaceae</taxon>
        <taxon>Aeromonas</taxon>
    </lineage>
</organism>